<dbReference type="GO" id="GO:0016491">
    <property type="term" value="F:oxidoreductase activity"/>
    <property type="evidence" value="ECO:0007669"/>
    <property type="project" value="InterPro"/>
</dbReference>
<name>A0A918S664_9FLAO</name>
<accession>A0A918S664</accession>
<dbReference type="SUPFAM" id="SSF47240">
    <property type="entry name" value="Ferritin-like"/>
    <property type="match status" value="1"/>
</dbReference>
<dbReference type="EMBL" id="BMXB01000001">
    <property type="protein sequence ID" value="GHA25226.1"/>
    <property type="molecule type" value="Genomic_DNA"/>
</dbReference>
<keyword evidence="1" id="KW-0472">Membrane</keyword>
<reference evidence="3" key="2">
    <citation type="submission" date="2020-09" db="EMBL/GenBank/DDBJ databases">
        <authorList>
            <person name="Sun Q."/>
            <person name="Kim S."/>
        </authorList>
    </citation>
    <scope>NUCLEOTIDE SEQUENCE</scope>
    <source>
        <strain evidence="3">KCTC 12719</strain>
    </source>
</reference>
<dbReference type="InterPro" id="IPR012348">
    <property type="entry name" value="RNR-like"/>
</dbReference>
<proteinExistence type="predicted"/>
<dbReference type="Pfam" id="PF04945">
    <property type="entry name" value="YHS"/>
    <property type="match status" value="1"/>
</dbReference>
<gene>
    <name evidence="3" type="ORF">GCM10007103_03080</name>
</gene>
<keyword evidence="1" id="KW-0812">Transmembrane</keyword>
<comment type="caution">
    <text evidence="3">The sequence shown here is derived from an EMBL/GenBank/DDBJ whole genome shotgun (WGS) entry which is preliminary data.</text>
</comment>
<dbReference type="AlphaFoldDB" id="A0A918S664"/>
<reference evidence="3" key="1">
    <citation type="journal article" date="2014" name="Int. J. Syst. Evol. Microbiol.">
        <title>Complete genome sequence of Corynebacterium casei LMG S-19264T (=DSM 44701T), isolated from a smear-ripened cheese.</title>
        <authorList>
            <consortium name="US DOE Joint Genome Institute (JGI-PGF)"/>
            <person name="Walter F."/>
            <person name="Albersmeier A."/>
            <person name="Kalinowski J."/>
            <person name="Ruckert C."/>
        </authorList>
    </citation>
    <scope>NUCLEOTIDE SEQUENCE</scope>
    <source>
        <strain evidence="3">KCTC 12719</strain>
    </source>
</reference>
<dbReference type="Proteomes" id="UP000610456">
    <property type="component" value="Unassembled WGS sequence"/>
</dbReference>
<feature type="transmembrane region" description="Helical" evidence="1">
    <location>
        <begin position="101"/>
        <end position="122"/>
    </location>
</feature>
<dbReference type="InterPro" id="IPR007029">
    <property type="entry name" value="YHS_dom"/>
</dbReference>
<evidence type="ECO:0000313" key="4">
    <source>
        <dbReference type="Proteomes" id="UP000610456"/>
    </source>
</evidence>
<sequence>MKSIFASTLRKRNFLIILLIWITALLTFTSCSSSRIDLAQGQHVDPVCGVVVSEKSAINFKYMENTHYFDSEQCLTVFRKNPEKFQNTQQKRRSTNGMHMGWAPISGIVMVLGMTAAMIVGISH</sequence>
<keyword evidence="1" id="KW-1133">Transmembrane helix</keyword>
<evidence type="ECO:0000256" key="1">
    <source>
        <dbReference type="SAM" id="Phobius"/>
    </source>
</evidence>
<organism evidence="3 4">
    <name type="scientific">Salinimicrobium marinum</name>
    <dbReference type="NCBI Taxonomy" id="680283"/>
    <lineage>
        <taxon>Bacteria</taxon>
        <taxon>Pseudomonadati</taxon>
        <taxon>Bacteroidota</taxon>
        <taxon>Flavobacteriia</taxon>
        <taxon>Flavobacteriales</taxon>
        <taxon>Flavobacteriaceae</taxon>
        <taxon>Salinimicrobium</taxon>
    </lineage>
</organism>
<evidence type="ECO:0000259" key="2">
    <source>
        <dbReference type="Pfam" id="PF04945"/>
    </source>
</evidence>
<dbReference type="Gene3D" id="1.10.620.20">
    <property type="entry name" value="Ribonucleotide Reductase, subunit A"/>
    <property type="match status" value="1"/>
</dbReference>
<dbReference type="PROSITE" id="PS51257">
    <property type="entry name" value="PROKAR_LIPOPROTEIN"/>
    <property type="match status" value="1"/>
</dbReference>
<feature type="domain" description="YHS" evidence="2">
    <location>
        <begin position="43"/>
        <end position="88"/>
    </location>
</feature>
<evidence type="ECO:0000313" key="3">
    <source>
        <dbReference type="EMBL" id="GHA25226.1"/>
    </source>
</evidence>
<keyword evidence="4" id="KW-1185">Reference proteome</keyword>
<dbReference type="RefSeq" id="WP_189602869.1">
    <property type="nucleotide sequence ID" value="NZ_BMXB01000001.1"/>
</dbReference>
<protein>
    <recommendedName>
        <fullName evidence="2">YHS domain-containing protein</fullName>
    </recommendedName>
</protein>
<dbReference type="InterPro" id="IPR009078">
    <property type="entry name" value="Ferritin-like_SF"/>
</dbReference>